<evidence type="ECO:0000313" key="2">
    <source>
        <dbReference type="Proteomes" id="UP001055879"/>
    </source>
</evidence>
<reference evidence="1 2" key="2">
    <citation type="journal article" date="2022" name="Mol. Ecol. Resour.">
        <title>The genomes of chicory, endive, great burdock and yacon provide insights into Asteraceae paleo-polyploidization history and plant inulin production.</title>
        <authorList>
            <person name="Fan W."/>
            <person name="Wang S."/>
            <person name="Wang H."/>
            <person name="Wang A."/>
            <person name="Jiang F."/>
            <person name="Liu H."/>
            <person name="Zhao H."/>
            <person name="Xu D."/>
            <person name="Zhang Y."/>
        </authorList>
    </citation>
    <scope>NUCLEOTIDE SEQUENCE [LARGE SCALE GENOMIC DNA]</scope>
    <source>
        <strain evidence="2">cv. Niubang</strain>
    </source>
</reference>
<proteinExistence type="predicted"/>
<evidence type="ECO:0000313" key="1">
    <source>
        <dbReference type="EMBL" id="KAI3706212.1"/>
    </source>
</evidence>
<accession>A0ACB9A8M5</accession>
<name>A0ACB9A8M5_ARCLA</name>
<organism evidence="1 2">
    <name type="scientific">Arctium lappa</name>
    <name type="common">Greater burdock</name>
    <name type="synonym">Lappa major</name>
    <dbReference type="NCBI Taxonomy" id="4217"/>
    <lineage>
        <taxon>Eukaryota</taxon>
        <taxon>Viridiplantae</taxon>
        <taxon>Streptophyta</taxon>
        <taxon>Embryophyta</taxon>
        <taxon>Tracheophyta</taxon>
        <taxon>Spermatophyta</taxon>
        <taxon>Magnoliopsida</taxon>
        <taxon>eudicotyledons</taxon>
        <taxon>Gunneridae</taxon>
        <taxon>Pentapetalae</taxon>
        <taxon>asterids</taxon>
        <taxon>campanulids</taxon>
        <taxon>Asterales</taxon>
        <taxon>Asteraceae</taxon>
        <taxon>Carduoideae</taxon>
        <taxon>Cardueae</taxon>
        <taxon>Arctiinae</taxon>
        <taxon>Arctium</taxon>
    </lineage>
</organism>
<reference evidence="2" key="1">
    <citation type="journal article" date="2022" name="Mol. Ecol. Resour.">
        <title>The genomes of chicory, endive, great burdock and yacon provide insights into Asteraceae palaeo-polyploidization history and plant inulin production.</title>
        <authorList>
            <person name="Fan W."/>
            <person name="Wang S."/>
            <person name="Wang H."/>
            <person name="Wang A."/>
            <person name="Jiang F."/>
            <person name="Liu H."/>
            <person name="Zhao H."/>
            <person name="Xu D."/>
            <person name="Zhang Y."/>
        </authorList>
    </citation>
    <scope>NUCLEOTIDE SEQUENCE [LARGE SCALE GENOMIC DNA]</scope>
    <source>
        <strain evidence="2">cv. Niubang</strain>
    </source>
</reference>
<sequence>MNRTGNRSLVRCSPLSIFSYICCSLVLVLLNICCSLVLDLLSRLVVGVISSPSSISSAQSLCSLWYILLMYFMLLHLPNNLSEVESVRKSPERRRAETMADQAPLDLEALQSRIKELAEIRSNCHDDAYLISLDEDALLRDCVFQLEGKMNEIIEEYSDVGSLPAEDFDTYLENLKGELSSVEAENAKLSGEVGNLMKGYLEDSIRLQSNIEGLTTSLEFIQSQGIETKSADGHLERSSLAEDQLESIGVHGGCKFKILELNSTIEKKEGILKSLEDLDYTLKRCEGLLKIEDTLTGLEVIGYEGNRISLSLRTHIPEIEMPEQNHELAIELLDGTLELKNAEIFPNDVYIGEIIDSAKSFTHQFSLLPMPENKSSLEWFVRRVQDRIVLSTLRKSLVKDASKSRHSIEYVDRDEMVVAHMVDGVDAFIKVSQGWPMASSALKLQSLKGSSQSSKEVTFSFLCKVEEMVNSLDVQVCRNLSTFIDAVEEILKQRMRVELQSSNSIHD</sequence>
<gene>
    <name evidence="1" type="ORF">L6452_23806</name>
</gene>
<dbReference type="EMBL" id="CM042054">
    <property type="protein sequence ID" value="KAI3706212.1"/>
    <property type="molecule type" value="Genomic_DNA"/>
</dbReference>
<dbReference type="Proteomes" id="UP001055879">
    <property type="component" value="Linkage Group LG08"/>
</dbReference>
<comment type="caution">
    <text evidence="1">The sequence shown here is derived from an EMBL/GenBank/DDBJ whole genome shotgun (WGS) entry which is preliminary data.</text>
</comment>
<protein>
    <submittedName>
        <fullName evidence="1">Uncharacterized protein</fullName>
    </submittedName>
</protein>
<keyword evidence="2" id="KW-1185">Reference proteome</keyword>